<keyword evidence="3" id="KW-1185">Reference proteome</keyword>
<reference evidence="2 3" key="1">
    <citation type="submission" date="2016-09" db="EMBL/GenBank/DDBJ databases">
        <authorList>
            <person name="Capua I."/>
            <person name="De Benedictis P."/>
            <person name="Joannis T."/>
            <person name="Lombin L.H."/>
            <person name="Cattoli G."/>
        </authorList>
    </citation>
    <scope>NUCLEOTIDE SEQUENCE [LARGE SCALE GENOMIC DNA]</scope>
    <source>
        <strain evidence="2 3">IMI 309357</strain>
    </source>
</reference>
<dbReference type="EMBL" id="MJBS01000127">
    <property type="protein sequence ID" value="OHE93152.1"/>
    <property type="molecule type" value="Genomic_DNA"/>
</dbReference>
<protein>
    <submittedName>
        <fullName evidence="2">Uncharacterized protein</fullName>
    </submittedName>
</protein>
<dbReference type="AlphaFoldDB" id="A0A1G4AVS2"/>
<feature type="transmembrane region" description="Helical" evidence="1">
    <location>
        <begin position="20"/>
        <end position="39"/>
    </location>
</feature>
<dbReference type="GeneID" id="34564697"/>
<keyword evidence="1" id="KW-0812">Transmembrane</keyword>
<comment type="caution">
    <text evidence="2">The sequence shown here is derived from an EMBL/GenBank/DDBJ whole genome shotgun (WGS) entry which is preliminary data.</text>
</comment>
<organism evidence="2 3">
    <name type="scientific">Colletotrichum orchidophilum</name>
    <dbReference type="NCBI Taxonomy" id="1209926"/>
    <lineage>
        <taxon>Eukaryota</taxon>
        <taxon>Fungi</taxon>
        <taxon>Dikarya</taxon>
        <taxon>Ascomycota</taxon>
        <taxon>Pezizomycotina</taxon>
        <taxon>Sordariomycetes</taxon>
        <taxon>Hypocreomycetidae</taxon>
        <taxon>Glomerellales</taxon>
        <taxon>Glomerellaceae</taxon>
        <taxon>Colletotrichum</taxon>
    </lineage>
</organism>
<dbReference type="Proteomes" id="UP000176998">
    <property type="component" value="Unassembled WGS sequence"/>
</dbReference>
<dbReference type="OrthoDB" id="10474348at2759"/>
<evidence type="ECO:0000313" key="2">
    <source>
        <dbReference type="EMBL" id="OHE93152.1"/>
    </source>
</evidence>
<accession>A0A1G4AVS2</accession>
<dbReference type="RefSeq" id="XP_022470318.1">
    <property type="nucleotide sequence ID" value="XM_022623187.1"/>
</dbReference>
<gene>
    <name evidence="2" type="ORF">CORC01_11564</name>
</gene>
<keyword evidence="1" id="KW-1133">Transmembrane helix</keyword>
<sequence length="84" mass="9759">MTTFYLLYVVRAPGVRSKKIIRWILLGFVQSIVLFICGNREGLDLTGKQRFLFLWAGQILTWFFLILRSLQDSSSELDDSLKKS</sequence>
<feature type="transmembrane region" description="Helical" evidence="1">
    <location>
        <begin position="51"/>
        <end position="70"/>
    </location>
</feature>
<proteinExistence type="predicted"/>
<evidence type="ECO:0000313" key="3">
    <source>
        <dbReference type="Proteomes" id="UP000176998"/>
    </source>
</evidence>
<name>A0A1G4AVS2_9PEZI</name>
<evidence type="ECO:0000256" key="1">
    <source>
        <dbReference type="SAM" id="Phobius"/>
    </source>
</evidence>
<keyword evidence="1" id="KW-0472">Membrane</keyword>